<evidence type="ECO:0000313" key="3">
    <source>
        <dbReference type="EMBL" id="POP51281.1"/>
    </source>
</evidence>
<gene>
    <name evidence="3" type="ORF">C0068_18400</name>
</gene>
<sequence length="152" mass="16905">MANEESTVCLHRVLRAPPARVYKAFTNKGAIERWLPPYGFVGTIHEIDVCIGGGYRMSFENFSTGGSHSFSATYTELQLNQRIVHRDRFDDENLPGEMQVVIDLKEVSCGTDISIVQSGIPALTPTESCYLGWQESLEQLAKLVEPEIPDNG</sequence>
<dbReference type="Gene3D" id="3.30.530.20">
    <property type="match status" value="1"/>
</dbReference>
<proteinExistence type="inferred from homology"/>
<comment type="similarity">
    <text evidence="1">Belongs to the AHA1 family.</text>
</comment>
<reference evidence="3" key="1">
    <citation type="submission" date="2018-01" db="EMBL/GenBank/DDBJ databases">
        <authorList>
            <person name="Yu X.-D."/>
        </authorList>
    </citation>
    <scope>NUCLEOTIDE SEQUENCE</scope>
    <source>
        <strain evidence="3">ZX-21</strain>
    </source>
</reference>
<dbReference type="OrthoDB" id="9786557at2"/>
<protein>
    <submittedName>
        <fullName evidence="3">Activator of HSP90 ATPase</fullName>
    </submittedName>
</protein>
<comment type="caution">
    <text evidence="3">The sequence shown here is derived from an EMBL/GenBank/DDBJ whole genome shotgun (WGS) entry which is preliminary data.</text>
</comment>
<dbReference type="CDD" id="cd08895">
    <property type="entry name" value="SRPBCC_CalC_Aha1-like_2"/>
    <property type="match status" value="1"/>
</dbReference>
<dbReference type="SUPFAM" id="SSF55961">
    <property type="entry name" value="Bet v1-like"/>
    <property type="match status" value="1"/>
</dbReference>
<dbReference type="InterPro" id="IPR013538">
    <property type="entry name" value="ASHA1/2-like_C"/>
</dbReference>
<dbReference type="InterPro" id="IPR023393">
    <property type="entry name" value="START-like_dom_sf"/>
</dbReference>
<evidence type="ECO:0000259" key="2">
    <source>
        <dbReference type="Pfam" id="PF08327"/>
    </source>
</evidence>
<name>A0A2S4HC65_9GAMM</name>
<evidence type="ECO:0000256" key="1">
    <source>
        <dbReference type="ARBA" id="ARBA00006817"/>
    </source>
</evidence>
<accession>A0A2S4HC65</accession>
<evidence type="ECO:0000313" key="4">
    <source>
        <dbReference type="Proteomes" id="UP000237222"/>
    </source>
</evidence>
<dbReference type="AlphaFoldDB" id="A0A2S4HC65"/>
<dbReference type="Proteomes" id="UP000237222">
    <property type="component" value="Unassembled WGS sequence"/>
</dbReference>
<dbReference type="EMBL" id="PQGG01000042">
    <property type="protein sequence ID" value="POP51281.1"/>
    <property type="molecule type" value="Genomic_DNA"/>
</dbReference>
<organism evidence="3 4">
    <name type="scientific">Zhongshania marina</name>
    <dbReference type="NCBI Taxonomy" id="2304603"/>
    <lineage>
        <taxon>Bacteria</taxon>
        <taxon>Pseudomonadati</taxon>
        <taxon>Pseudomonadota</taxon>
        <taxon>Gammaproteobacteria</taxon>
        <taxon>Cellvibrionales</taxon>
        <taxon>Spongiibacteraceae</taxon>
        <taxon>Zhongshania</taxon>
    </lineage>
</organism>
<feature type="domain" description="Activator of Hsp90 ATPase homologue 1/2-like C-terminal" evidence="2">
    <location>
        <begin position="15"/>
        <end position="145"/>
    </location>
</feature>
<dbReference type="RefSeq" id="WP_103685927.1">
    <property type="nucleotide sequence ID" value="NZ_PQGG01000042.1"/>
</dbReference>
<dbReference type="Pfam" id="PF08327">
    <property type="entry name" value="AHSA1"/>
    <property type="match status" value="1"/>
</dbReference>